<evidence type="ECO:0000256" key="1">
    <source>
        <dbReference type="SAM" id="MobiDB-lite"/>
    </source>
</evidence>
<feature type="compositionally biased region" description="Polar residues" evidence="1">
    <location>
        <begin position="22"/>
        <end position="31"/>
    </location>
</feature>
<name>A0AAD7WDY3_9TELE</name>
<reference evidence="2" key="1">
    <citation type="journal article" date="2023" name="Science">
        <title>Genome structures resolve the early diversification of teleost fishes.</title>
        <authorList>
            <person name="Parey E."/>
            <person name="Louis A."/>
            <person name="Montfort J."/>
            <person name="Bouchez O."/>
            <person name="Roques C."/>
            <person name="Iampietro C."/>
            <person name="Lluch J."/>
            <person name="Castinel A."/>
            <person name="Donnadieu C."/>
            <person name="Desvignes T."/>
            <person name="Floi Bucao C."/>
            <person name="Jouanno E."/>
            <person name="Wen M."/>
            <person name="Mejri S."/>
            <person name="Dirks R."/>
            <person name="Jansen H."/>
            <person name="Henkel C."/>
            <person name="Chen W.J."/>
            <person name="Zahm M."/>
            <person name="Cabau C."/>
            <person name="Klopp C."/>
            <person name="Thompson A.W."/>
            <person name="Robinson-Rechavi M."/>
            <person name="Braasch I."/>
            <person name="Lecointre G."/>
            <person name="Bobe J."/>
            <person name="Postlethwait J.H."/>
            <person name="Berthelot C."/>
            <person name="Roest Crollius H."/>
            <person name="Guiguen Y."/>
        </authorList>
    </citation>
    <scope>NUCLEOTIDE SEQUENCE</scope>
    <source>
        <strain evidence="2">NC1722</strain>
    </source>
</reference>
<feature type="region of interest" description="Disordered" evidence="1">
    <location>
        <begin position="1"/>
        <end position="35"/>
    </location>
</feature>
<proteinExistence type="predicted"/>
<keyword evidence="3" id="KW-1185">Reference proteome</keyword>
<dbReference type="Proteomes" id="UP001221898">
    <property type="component" value="Unassembled WGS sequence"/>
</dbReference>
<accession>A0AAD7WDY3</accession>
<gene>
    <name evidence="2" type="ORF">AAFF_G00058150</name>
</gene>
<organism evidence="2 3">
    <name type="scientific">Aldrovandia affinis</name>
    <dbReference type="NCBI Taxonomy" id="143900"/>
    <lineage>
        <taxon>Eukaryota</taxon>
        <taxon>Metazoa</taxon>
        <taxon>Chordata</taxon>
        <taxon>Craniata</taxon>
        <taxon>Vertebrata</taxon>
        <taxon>Euteleostomi</taxon>
        <taxon>Actinopterygii</taxon>
        <taxon>Neopterygii</taxon>
        <taxon>Teleostei</taxon>
        <taxon>Notacanthiformes</taxon>
        <taxon>Halosauridae</taxon>
        <taxon>Aldrovandia</taxon>
    </lineage>
</organism>
<sequence>MSDGRQVTLHGPRGLEARPGDTLSSSPTYVHQSPGPLTCTGVSVYSHRYKVALDGVEKDGVMEIDPVNCVEVFRMGDGSDNLLEVQNVKDS</sequence>
<dbReference type="EMBL" id="JAINUG010000135">
    <property type="protein sequence ID" value="KAJ8393596.1"/>
    <property type="molecule type" value="Genomic_DNA"/>
</dbReference>
<comment type="caution">
    <text evidence="2">The sequence shown here is derived from an EMBL/GenBank/DDBJ whole genome shotgun (WGS) entry which is preliminary data.</text>
</comment>
<evidence type="ECO:0000313" key="3">
    <source>
        <dbReference type="Proteomes" id="UP001221898"/>
    </source>
</evidence>
<protein>
    <submittedName>
        <fullName evidence="2">Uncharacterized protein</fullName>
    </submittedName>
</protein>
<evidence type="ECO:0000313" key="2">
    <source>
        <dbReference type="EMBL" id="KAJ8393596.1"/>
    </source>
</evidence>
<dbReference type="AlphaFoldDB" id="A0AAD7WDY3"/>